<feature type="chain" id="PRO_5002409472" description="Tripartite tricarboxylate transporter substrate binding protein" evidence="2">
    <location>
        <begin position="28"/>
        <end position="329"/>
    </location>
</feature>
<evidence type="ECO:0000313" key="3">
    <source>
        <dbReference type="EMBL" id="KGH05129.1"/>
    </source>
</evidence>
<dbReference type="RefSeq" id="WP_034389541.1">
    <property type="nucleotide sequence ID" value="NZ_AWTM01000129.1"/>
</dbReference>
<evidence type="ECO:0000313" key="4">
    <source>
        <dbReference type="Proteomes" id="UP000029549"/>
    </source>
</evidence>
<sequence length="329" mass="34819">MAFAQSALSRLLSVLVLAATASLAAQAQEYPSRPIRIVVPYPPASGTDVLARAIGMRLSEELRQPVIIDNKGGANGAIGMENVVKSPPDGYTLLFTPASPVLTTPYLYRLNFDALKELEPVAMVATGTFALVAHPSVPYQNFGQFIDYAKKNPGKVSCASAGSGSQAHLNFEMAKNAAGFDCVHVPYKGGGPALIDVLGGQVQVFFESLPVVLPHIRSGRLKVFAVTSAARSPFLPEVPAMSETLKGVDTGLSNPWYAVFAPTGTPPAVVNRLNAVLHKVAQSPELVRQLPEGGFVPAPSTSPSEFQAFYRAKYTLAGKTIQSLAIKAD</sequence>
<dbReference type="Gene3D" id="3.40.190.150">
    <property type="entry name" value="Bordetella uptake gene, domain 1"/>
    <property type="match status" value="1"/>
</dbReference>
<dbReference type="EMBL" id="AWTP01000151">
    <property type="protein sequence ID" value="KGH05129.1"/>
    <property type="molecule type" value="Genomic_DNA"/>
</dbReference>
<comment type="caution">
    <text evidence="3">The sequence shown here is derived from an EMBL/GenBank/DDBJ whole genome shotgun (WGS) entry which is preliminary data.</text>
</comment>
<dbReference type="Pfam" id="PF03401">
    <property type="entry name" value="TctC"/>
    <property type="match status" value="1"/>
</dbReference>
<keyword evidence="2" id="KW-0732">Signal</keyword>
<proteinExistence type="inferred from homology"/>
<dbReference type="Gene3D" id="3.40.190.10">
    <property type="entry name" value="Periplasmic binding protein-like II"/>
    <property type="match status" value="1"/>
</dbReference>
<dbReference type="PANTHER" id="PTHR42928">
    <property type="entry name" value="TRICARBOXYLATE-BINDING PROTEIN"/>
    <property type="match status" value="1"/>
</dbReference>
<evidence type="ECO:0008006" key="5">
    <source>
        <dbReference type="Google" id="ProtNLM"/>
    </source>
</evidence>
<organism evidence="3 4">
    <name type="scientific">Comamonas thiooxydans</name>
    <dbReference type="NCBI Taxonomy" id="363952"/>
    <lineage>
        <taxon>Bacteria</taxon>
        <taxon>Pseudomonadati</taxon>
        <taxon>Pseudomonadota</taxon>
        <taxon>Betaproteobacteria</taxon>
        <taxon>Burkholderiales</taxon>
        <taxon>Comamonadaceae</taxon>
        <taxon>Comamonas</taxon>
    </lineage>
</organism>
<gene>
    <name evidence="3" type="ORF">P608_23520</name>
</gene>
<evidence type="ECO:0000256" key="2">
    <source>
        <dbReference type="SAM" id="SignalP"/>
    </source>
</evidence>
<protein>
    <recommendedName>
        <fullName evidence="5">Tripartite tricarboxylate transporter substrate binding protein</fullName>
    </recommendedName>
</protein>
<keyword evidence="4" id="KW-1185">Reference proteome</keyword>
<dbReference type="PIRSF" id="PIRSF017082">
    <property type="entry name" value="YflP"/>
    <property type="match status" value="1"/>
</dbReference>
<dbReference type="CDD" id="cd07012">
    <property type="entry name" value="PBP2_Bug_TTT"/>
    <property type="match status" value="1"/>
</dbReference>
<dbReference type="AlphaFoldDB" id="A0A0E3BRC0"/>
<dbReference type="InterPro" id="IPR042100">
    <property type="entry name" value="Bug_dom1"/>
</dbReference>
<comment type="similarity">
    <text evidence="1">Belongs to the UPF0065 (bug) family.</text>
</comment>
<accession>A0A0E3BRC0</accession>
<reference evidence="3 4" key="1">
    <citation type="submission" date="2013-09" db="EMBL/GenBank/DDBJ databases">
        <title>High correlation between genotypes and phenotypes of environmental bacteria Comamonas testosteroni strains.</title>
        <authorList>
            <person name="Liu L."/>
            <person name="Zhu W."/>
            <person name="Xia X."/>
            <person name="Xu B."/>
            <person name="Luo M."/>
            <person name="Wang G."/>
        </authorList>
    </citation>
    <scope>NUCLEOTIDE SEQUENCE [LARGE SCALE GENOMIC DNA]</scope>
    <source>
        <strain evidence="3 4">DF2</strain>
    </source>
</reference>
<dbReference type="SUPFAM" id="SSF53850">
    <property type="entry name" value="Periplasmic binding protein-like II"/>
    <property type="match status" value="1"/>
</dbReference>
<dbReference type="Proteomes" id="UP000029549">
    <property type="component" value="Unassembled WGS sequence"/>
</dbReference>
<feature type="signal peptide" evidence="2">
    <location>
        <begin position="1"/>
        <end position="27"/>
    </location>
</feature>
<name>A0A0E3BRC0_9BURK</name>
<dbReference type="PANTHER" id="PTHR42928:SF5">
    <property type="entry name" value="BLR1237 PROTEIN"/>
    <property type="match status" value="1"/>
</dbReference>
<evidence type="ECO:0000256" key="1">
    <source>
        <dbReference type="ARBA" id="ARBA00006987"/>
    </source>
</evidence>
<dbReference type="InterPro" id="IPR005064">
    <property type="entry name" value="BUG"/>
</dbReference>